<keyword evidence="2" id="KW-1185">Reference proteome</keyword>
<proteinExistence type="predicted"/>
<dbReference type="EMBL" id="CM037026">
    <property type="protein sequence ID" value="KAH7659809.1"/>
    <property type="molecule type" value="Genomic_DNA"/>
</dbReference>
<accession>A0ACB7UHN6</accession>
<dbReference type="Proteomes" id="UP000827976">
    <property type="component" value="Chromosome 16"/>
</dbReference>
<name>A0ACB7UHN6_DIOAL</name>
<protein>
    <submittedName>
        <fullName evidence="1">Uncharacterized protein</fullName>
    </submittedName>
</protein>
<organism evidence="1 2">
    <name type="scientific">Dioscorea alata</name>
    <name type="common">Purple yam</name>
    <dbReference type="NCBI Taxonomy" id="55571"/>
    <lineage>
        <taxon>Eukaryota</taxon>
        <taxon>Viridiplantae</taxon>
        <taxon>Streptophyta</taxon>
        <taxon>Embryophyta</taxon>
        <taxon>Tracheophyta</taxon>
        <taxon>Spermatophyta</taxon>
        <taxon>Magnoliopsida</taxon>
        <taxon>Liliopsida</taxon>
        <taxon>Dioscoreales</taxon>
        <taxon>Dioscoreaceae</taxon>
        <taxon>Dioscorea</taxon>
    </lineage>
</organism>
<evidence type="ECO:0000313" key="1">
    <source>
        <dbReference type="EMBL" id="KAH7659809.1"/>
    </source>
</evidence>
<gene>
    <name evidence="1" type="ORF">IHE45_16G055700</name>
</gene>
<evidence type="ECO:0000313" key="2">
    <source>
        <dbReference type="Proteomes" id="UP000827976"/>
    </source>
</evidence>
<reference evidence="2" key="1">
    <citation type="journal article" date="2022" name="Nat. Commun.">
        <title>Chromosome evolution and the genetic basis of agronomically important traits in greater yam.</title>
        <authorList>
            <person name="Bredeson J.V."/>
            <person name="Lyons J.B."/>
            <person name="Oniyinde I.O."/>
            <person name="Okereke N.R."/>
            <person name="Kolade O."/>
            <person name="Nnabue I."/>
            <person name="Nwadili C.O."/>
            <person name="Hribova E."/>
            <person name="Parker M."/>
            <person name="Nwogha J."/>
            <person name="Shu S."/>
            <person name="Carlson J."/>
            <person name="Kariba R."/>
            <person name="Muthemba S."/>
            <person name="Knop K."/>
            <person name="Barton G.J."/>
            <person name="Sherwood A.V."/>
            <person name="Lopez-Montes A."/>
            <person name="Asiedu R."/>
            <person name="Jamnadass R."/>
            <person name="Muchugi A."/>
            <person name="Goodstein D."/>
            <person name="Egesi C.N."/>
            <person name="Featherston J."/>
            <person name="Asfaw A."/>
            <person name="Simpson G.G."/>
            <person name="Dolezel J."/>
            <person name="Hendre P.S."/>
            <person name="Van Deynze A."/>
            <person name="Kumar P.L."/>
            <person name="Obidiegwu J.E."/>
            <person name="Bhattacharjee R."/>
            <person name="Rokhsar D.S."/>
        </authorList>
    </citation>
    <scope>NUCLEOTIDE SEQUENCE [LARGE SCALE GENOMIC DNA]</scope>
    <source>
        <strain evidence="2">cv. TDa95/00328</strain>
    </source>
</reference>
<comment type="caution">
    <text evidence="1">The sequence shown here is derived from an EMBL/GenBank/DDBJ whole genome shotgun (WGS) entry which is preliminary data.</text>
</comment>
<sequence>MVLLLTDLRFGDIRILSLKIFLIGSLLRDTLNQEVENLREEKLKATNIQNKIWKTEEELVQLAEENEQLDLDEKGCGEDLEKKKQE</sequence>